<dbReference type="AlphaFoldDB" id="A0A381PT89"/>
<evidence type="ECO:0000313" key="1">
    <source>
        <dbReference type="EMBL" id="SUZ68683.1"/>
    </source>
</evidence>
<accession>A0A381PT89</accession>
<protein>
    <submittedName>
        <fullName evidence="1">Uncharacterized protein</fullName>
    </submittedName>
</protein>
<proteinExistence type="predicted"/>
<organism evidence="1">
    <name type="scientific">marine metagenome</name>
    <dbReference type="NCBI Taxonomy" id="408172"/>
    <lineage>
        <taxon>unclassified sequences</taxon>
        <taxon>metagenomes</taxon>
        <taxon>ecological metagenomes</taxon>
    </lineage>
</organism>
<name>A0A381PT89_9ZZZZ</name>
<reference evidence="1" key="1">
    <citation type="submission" date="2018-05" db="EMBL/GenBank/DDBJ databases">
        <authorList>
            <person name="Lanie J.A."/>
            <person name="Ng W.-L."/>
            <person name="Kazmierczak K.M."/>
            <person name="Andrzejewski T.M."/>
            <person name="Davidsen T.M."/>
            <person name="Wayne K.J."/>
            <person name="Tettelin H."/>
            <person name="Glass J.I."/>
            <person name="Rusch D."/>
            <person name="Podicherti R."/>
            <person name="Tsui H.-C.T."/>
            <person name="Winkler M.E."/>
        </authorList>
    </citation>
    <scope>NUCLEOTIDE SEQUENCE</scope>
</reference>
<sequence>MQRLVERVKLGPIGLLACWAIIP</sequence>
<dbReference type="EMBL" id="UINC01001040">
    <property type="protein sequence ID" value="SUZ68683.1"/>
    <property type="molecule type" value="Genomic_DNA"/>
</dbReference>
<gene>
    <name evidence="1" type="ORF">METZ01_LOCUS21537</name>
</gene>